<keyword evidence="4" id="KW-1185">Reference proteome</keyword>
<sequence length="123" mass="13733">MEETNGPKIEPENVTNPNPPPQKIKDPRRVAQGKRLAAANREMKAAREAKKEVVQNEPENGWKKENDGWGFQSACMILSVGIGLGGLYLTWRNRCGGKKESSVVVNDVKKDPPKDEPFDDLFD</sequence>
<feature type="region of interest" description="Disordered" evidence="1">
    <location>
        <begin position="1"/>
        <end position="66"/>
    </location>
</feature>
<keyword evidence="2" id="KW-0472">Membrane</keyword>
<accession>A0A6S7IGU1</accession>
<proteinExistence type="predicted"/>
<reference evidence="3" key="1">
    <citation type="submission" date="2020-04" db="EMBL/GenBank/DDBJ databases">
        <authorList>
            <person name="Alioto T."/>
            <person name="Alioto T."/>
            <person name="Gomez Garrido J."/>
        </authorList>
    </citation>
    <scope>NUCLEOTIDE SEQUENCE</scope>
    <source>
        <strain evidence="3">A484AB</strain>
    </source>
</reference>
<dbReference type="EMBL" id="CACRXK020009283">
    <property type="protein sequence ID" value="CAB4016847.1"/>
    <property type="molecule type" value="Genomic_DNA"/>
</dbReference>
<evidence type="ECO:0000256" key="1">
    <source>
        <dbReference type="SAM" id="MobiDB-lite"/>
    </source>
</evidence>
<feature type="region of interest" description="Disordered" evidence="1">
    <location>
        <begin position="98"/>
        <end position="123"/>
    </location>
</feature>
<evidence type="ECO:0000256" key="2">
    <source>
        <dbReference type="SAM" id="Phobius"/>
    </source>
</evidence>
<dbReference type="AlphaFoldDB" id="A0A6S7IGU1"/>
<protein>
    <submittedName>
        <fullName evidence="3">Uncharacterized protein</fullName>
    </submittedName>
</protein>
<keyword evidence="2" id="KW-1133">Transmembrane helix</keyword>
<name>A0A6S7IGU1_PARCT</name>
<comment type="caution">
    <text evidence="3">The sequence shown here is derived from an EMBL/GenBank/DDBJ whole genome shotgun (WGS) entry which is preliminary data.</text>
</comment>
<evidence type="ECO:0000313" key="3">
    <source>
        <dbReference type="EMBL" id="CAB4016847.1"/>
    </source>
</evidence>
<evidence type="ECO:0000313" key="4">
    <source>
        <dbReference type="Proteomes" id="UP001152795"/>
    </source>
</evidence>
<feature type="compositionally biased region" description="Basic and acidic residues" evidence="1">
    <location>
        <begin position="41"/>
        <end position="66"/>
    </location>
</feature>
<keyword evidence="2" id="KW-0812">Transmembrane</keyword>
<dbReference type="Proteomes" id="UP001152795">
    <property type="component" value="Unassembled WGS sequence"/>
</dbReference>
<feature type="compositionally biased region" description="Basic and acidic residues" evidence="1">
    <location>
        <begin position="98"/>
        <end position="116"/>
    </location>
</feature>
<gene>
    <name evidence="3" type="ORF">PACLA_8A050058</name>
</gene>
<organism evidence="3 4">
    <name type="scientific">Paramuricea clavata</name>
    <name type="common">Red gorgonian</name>
    <name type="synonym">Violescent sea-whip</name>
    <dbReference type="NCBI Taxonomy" id="317549"/>
    <lineage>
        <taxon>Eukaryota</taxon>
        <taxon>Metazoa</taxon>
        <taxon>Cnidaria</taxon>
        <taxon>Anthozoa</taxon>
        <taxon>Octocorallia</taxon>
        <taxon>Malacalcyonacea</taxon>
        <taxon>Plexauridae</taxon>
        <taxon>Paramuricea</taxon>
    </lineage>
</organism>
<feature type="transmembrane region" description="Helical" evidence="2">
    <location>
        <begin position="69"/>
        <end position="91"/>
    </location>
</feature>